<feature type="domain" description="NAD-dependent epimerase/dehydratase" evidence="2">
    <location>
        <begin position="5"/>
        <end position="261"/>
    </location>
</feature>
<name>A0A8T9CFL0_9HELO</name>
<dbReference type="GO" id="GO:0005737">
    <property type="term" value="C:cytoplasm"/>
    <property type="evidence" value="ECO:0007669"/>
    <property type="project" value="TreeGrafter"/>
</dbReference>
<dbReference type="InterPro" id="IPR051468">
    <property type="entry name" value="Fungal_SecMetab_SDRs"/>
</dbReference>
<gene>
    <name evidence="3" type="primary">tropE_6</name>
    <name evidence="3" type="ORF">LSUE1_G000655</name>
</gene>
<dbReference type="OrthoDB" id="2735536at2759"/>
<comment type="caution">
    <text evidence="3">The sequence shown here is derived from an EMBL/GenBank/DDBJ whole genome shotgun (WGS) entry which is preliminary data.</text>
</comment>
<dbReference type="GO" id="GO:0016491">
    <property type="term" value="F:oxidoreductase activity"/>
    <property type="evidence" value="ECO:0007669"/>
    <property type="project" value="TreeGrafter"/>
</dbReference>
<protein>
    <submittedName>
        <fullName evidence="3">Short-chain dehydrogenase/reductase tropE</fullName>
    </submittedName>
</protein>
<dbReference type="PRINTS" id="PR00081">
    <property type="entry name" value="GDHRDH"/>
</dbReference>
<reference evidence="3 4" key="1">
    <citation type="submission" date="2018-05" db="EMBL/GenBank/DDBJ databases">
        <title>Genome sequencing and assembly of the regulated plant pathogen Lachnellula willkommii and related sister species for the development of diagnostic species identification markers.</title>
        <authorList>
            <person name="Giroux E."/>
            <person name="Bilodeau G."/>
        </authorList>
    </citation>
    <scope>NUCLEOTIDE SEQUENCE [LARGE SCALE GENOMIC DNA]</scope>
    <source>
        <strain evidence="3 4">CBS 268.59</strain>
    </source>
</reference>
<organism evidence="3 4">
    <name type="scientific">Lachnellula suecica</name>
    <dbReference type="NCBI Taxonomy" id="602035"/>
    <lineage>
        <taxon>Eukaryota</taxon>
        <taxon>Fungi</taxon>
        <taxon>Dikarya</taxon>
        <taxon>Ascomycota</taxon>
        <taxon>Pezizomycotina</taxon>
        <taxon>Leotiomycetes</taxon>
        <taxon>Helotiales</taxon>
        <taxon>Lachnaceae</taxon>
        <taxon>Lachnellula</taxon>
    </lineage>
</organism>
<dbReference type="AlphaFoldDB" id="A0A8T9CFL0"/>
<dbReference type="InterPro" id="IPR002347">
    <property type="entry name" value="SDR_fam"/>
</dbReference>
<accession>A0A8T9CFL0</accession>
<dbReference type="Proteomes" id="UP000469558">
    <property type="component" value="Unassembled WGS sequence"/>
</dbReference>
<comment type="similarity">
    <text evidence="1">Belongs to the short-chain dehydrogenases/reductases (SDR) family.</text>
</comment>
<dbReference type="InterPro" id="IPR001509">
    <property type="entry name" value="Epimerase_deHydtase"/>
</dbReference>
<dbReference type="PANTHER" id="PTHR43544">
    <property type="entry name" value="SHORT-CHAIN DEHYDROGENASE/REDUCTASE"/>
    <property type="match status" value="1"/>
</dbReference>
<evidence type="ECO:0000259" key="2">
    <source>
        <dbReference type="Pfam" id="PF01370"/>
    </source>
</evidence>
<dbReference type="EMBL" id="QGMK01000072">
    <property type="protein sequence ID" value="TVY84575.1"/>
    <property type="molecule type" value="Genomic_DNA"/>
</dbReference>
<dbReference type="GO" id="GO:0019748">
    <property type="term" value="P:secondary metabolic process"/>
    <property type="evidence" value="ECO:0007669"/>
    <property type="project" value="TreeGrafter"/>
</dbReference>
<dbReference type="Pfam" id="PF00106">
    <property type="entry name" value="adh_short"/>
    <property type="match status" value="1"/>
</dbReference>
<evidence type="ECO:0000313" key="3">
    <source>
        <dbReference type="EMBL" id="TVY84575.1"/>
    </source>
</evidence>
<dbReference type="InterPro" id="IPR036291">
    <property type="entry name" value="NAD(P)-bd_dom_sf"/>
</dbReference>
<dbReference type="SUPFAM" id="SSF51735">
    <property type="entry name" value="NAD(P)-binding Rossmann-fold domains"/>
    <property type="match status" value="2"/>
</dbReference>
<keyword evidence="4" id="KW-1185">Reference proteome</keyword>
<sequence>MAELIFITGVSGYIGFKTMILALEAGYDVRAAVRKSEQIHRLRSHPRVQSHLSQLSFVIISHLDDPNAVANNLKGVTGILHLASPLAVETEDYNKDIVEPALAVTNSVLSGAELVPSVKRVVITSSAVTLVPFEWLSNPDSERTYTHKDLNNSPTTPYRSSMEAYWASKALSRMAVHTYISNYPDSHFQIVQLLPSVVIGPDALATKPADVLSGTRGLAMAPILGQTIESQLVSASVHVDDVAKAHIEALNERIAGNRDYVLNSDGPDGMEWNDGIAVAKRSFPDAVEKGVLKLGGSMLTQKWKIDSSATDEAFGWKCRSFEKTIEDLVGHPLVFTNSSRFLPNHHQTESNPFKMSTQSKTIVLITGSNTGIGLATARKLAAQPNYHVIIGSRNAAAGAEAAASLKAENPSADVSSVLIDLVSDDTINTAVEHISSTHGRLDVLINNAGVLLERAGLNTRDLFQQTFATNVFGAACLTEACLPLLRKSSLPRLVFVSSRMGSLELTLDKTTPYYAIDYKAYDASKAALNMLALNYKRILDDKGGLVNVACPGLVSTKLTNFYPGALTPEVGAERIAELAMLSEGSVNGTFSDRNGEIAW</sequence>
<evidence type="ECO:0000256" key="1">
    <source>
        <dbReference type="ARBA" id="ARBA00006484"/>
    </source>
</evidence>
<proteinExistence type="inferred from homology"/>
<dbReference type="Pfam" id="PF01370">
    <property type="entry name" value="Epimerase"/>
    <property type="match status" value="1"/>
</dbReference>
<dbReference type="Gene3D" id="3.40.50.720">
    <property type="entry name" value="NAD(P)-binding Rossmann-like Domain"/>
    <property type="match status" value="2"/>
</dbReference>
<evidence type="ECO:0000313" key="4">
    <source>
        <dbReference type="Proteomes" id="UP000469558"/>
    </source>
</evidence>
<dbReference type="PANTHER" id="PTHR43544:SF32">
    <property type="entry name" value="CHAIN DEHYDROGENASE, PUTATIVE (AFU_ORTHOLOGUE AFUA_5G01530)-RELATED"/>
    <property type="match status" value="1"/>
</dbReference>